<dbReference type="InterPro" id="IPR012341">
    <property type="entry name" value="6hp_glycosidase-like_sf"/>
</dbReference>
<evidence type="ECO:0000256" key="1">
    <source>
        <dbReference type="SAM" id="MobiDB-lite"/>
    </source>
</evidence>
<organism evidence="4 5">
    <name type="scientific">Oryzihumus leptocrescens</name>
    <dbReference type="NCBI Taxonomy" id="297536"/>
    <lineage>
        <taxon>Bacteria</taxon>
        <taxon>Bacillati</taxon>
        <taxon>Actinomycetota</taxon>
        <taxon>Actinomycetes</taxon>
        <taxon>Micrococcales</taxon>
        <taxon>Intrasporangiaceae</taxon>
        <taxon>Oryzihumus</taxon>
    </lineage>
</organism>
<dbReference type="OrthoDB" id="9769991at2"/>
<dbReference type="Pfam" id="PF21958">
    <property type="entry name" value="SOGP_N"/>
    <property type="match status" value="1"/>
</dbReference>
<reference evidence="4 5" key="1">
    <citation type="submission" date="2019-06" db="EMBL/GenBank/DDBJ databases">
        <title>Sequencing the genomes of 1000 actinobacteria strains.</title>
        <authorList>
            <person name="Klenk H.-P."/>
        </authorList>
    </citation>
    <scope>NUCLEOTIDE SEQUENCE [LARGE SCALE GENOMIC DNA]</scope>
    <source>
        <strain evidence="4 5">DSM 18082</strain>
    </source>
</reference>
<feature type="region of interest" description="Disordered" evidence="1">
    <location>
        <begin position="259"/>
        <end position="288"/>
    </location>
</feature>
<feature type="region of interest" description="Disordered" evidence="1">
    <location>
        <begin position="1059"/>
        <end position="1079"/>
    </location>
</feature>
<evidence type="ECO:0000313" key="5">
    <source>
        <dbReference type="Proteomes" id="UP000319514"/>
    </source>
</evidence>
<evidence type="ECO:0000259" key="3">
    <source>
        <dbReference type="Pfam" id="PF21958"/>
    </source>
</evidence>
<dbReference type="Proteomes" id="UP000319514">
    <property type="component" value="Unassembled WGS sequence"/>
</dbReference>
<dbReference type="AlphaFoldDB" id="A0A542ZFJ2"/>
<dbReference type="EMBL" id="VFOQ01000001">
    <property type="protein sequence ID" value="TQL59108.1"/>
    <property type="molecule type" value="Genomic_DNA"/>
</dbReference>
<dbReference type="GO" id="GO:0005975">
    <property type="term" value="P:carbohydrate metabolic process"/>
    <property type="evidence" value="ECO:0007669"/>
    <property type="project" value="InterPro"/>
</dbReference>
<dbReference type="Pfam" id="PF21250">
    <property type="entry name" value="SOGP_2nd"/>
    <property type="match status" value="1"/>
</dbReference>
<dbReference type="SUPFAM" id="SSF48208">
    <property type="entry name" value="Six-hairpin glycosidases"/>
    <property type="match status" value="1"/>
</dbReference>
<dbReference type="Gene3D" id="2.70.98.40">
    <property type="entry name" value="Glycoside hydrolase, family 65, N-terminal domain"/>
    <property type="match status" value="1"/>
</dbReference>
<dbReference type="InterPro" id="IPR052047">
    <property type="entry name" value="GH94_Enzymes"/>
</dbReference>
<dbReference type="Gene3D" id="1.50.10.10">
    <property type="match status" value="1"/>
</dbReference>
<keyword evidence="5" id="KW-1185">Reference proteome</keyword>
<feature type="domain" description="Glycoside phosphorylase super sandwich" evidence="2">
    <location>
        <begin position="308"/>
        <end position="472"/>
    </location>
</feature>
<gene>
    <name evidence="4" type="ORF">FB474_0455</name>
</gene>
<evidence type="ECO:0000259" key="2">
    <source>
        <dbReference type="Pfam" id="PF21250"/>
    </source>
</evidence>
<evidence type="ECO:0000313" key="4">
    <source>
        <dbReference type="EMBL" id="TQL59108.1"/>
    </source>
</evidence>
<dbReference type="InterPro" id="IPR008928">
    <property type="entry name" value="6-hairpin_glycosidase_sf"/>
</dbReference>
<dbReference type="PANTHER" id="PTHR37469">
    <property type="entry name" value="CELLOBIONIC ACID PHOSPHORYLASE-RELATED"/>
    <property type="match status" value="1"/>
</dbReference>
<dbReference type="InterPro" id="IPR053831">
    <property type="entry name" value="SOGP_N"/>
</dbReference>
<sequence>MTAQLTSGAALQRLDAGDLSLLLHPASELEAGLANLWLRRLEGGSATWTPLLGPAAPGRVRWTAEGPVVTGEWQGLRYAVRLRLADEVTAWFWHVDVTNTSGAAVTVDVVCAHDVALTPYGAVRVNEFYVSQYLDLTPVATTGAGTALAVRQNMPGPHVPWALLGSLRHGHGWATDALQLVGRADDGTRTPAGLDLAELPSQRLQHEHTLAVLQDEPVELAPDAVLRTGFFGLAVPHHPAATSSQDADLAALALRQPEAVPSPLSPDAHGEDEDATAQSPSLFTGPALPARDLTTEELASLAGDLTDVERDGEVVLSAFTEDGTHLVTAAKERAVLRPHGHILRTGNALVPDSGTLTSTSWMTGGFHSQVTQGHVSRGTVLSTRRTYLGLLRAHGLRVFVEHGTGWQLLDLPSAWAVSPGSCRWWYATDDLLLEVAATAPTDTHELGLAVRVLHGEPRRLLVSLHSALGEDDGQAPAAPALDGHASGASVGEPGASLRLAWPTGSVEQVDRDGTLFADGASRGLPFVTLVTAPASAWGLTLAADVVPDDAVVEPSVRAAAVDGLWDGIRAGLGLEAPQGSARAQEVARLDRVLPWFAHDAFVHYLSPRGLEQFTGGGWGTRDVCQGPVGLLLTLGRTDALREVLLLVLRAQNERGDWPQAFDFLPPIPQNGQAGSHGDVVFWPLLALGEYLLASGDGSLLTAEVPFVGDDAPTQPAPALAHARRALTRIRECTVPGSPLPAYGHGDWNDSLQPADPQLAARLVSTWTATLQVHALRTLAAGLREAAPTLAVAAELADDAERLAEDTAGAMHEVLLADGLLAGYGLMHDDGRVEHLVHPTDERTGLTYGVLPWIHAISADLLSPEQADHHLATIREHLLGPDGARLFDKPAAYRGGPMEVFQRAEGSTFWGREIGLMYTHAHLRYAEALARRGDAERLFEAFCLANPVGITERVPQARPRQATTYYSSSDGAFADRYEAAERYPELMAGNVALEGGWRVYSSGPGLFLRLLQECVLGLRRRGDRLEVDPVLPLDLDGLTARIPLGDTVVRVEYAVRGRTSGPSRVGLNGTDLPTSELTNPYRPAGVSVDLTALRAALTGTDDVLTVEIS</sequence>
<dbReference type="InterPro" id="IPR048771">
    <property type="entry name" value="SOGP_2nd"/>
</dbReference>
<accession>A0A542ZFJ2</accession>
<proteinExistence type="predicted"/>
<dbReference type="GO" id="GO:0003824">
    <property type="term" value="F:catalytic activity"/>
    <property type="evidence" value="ECO:0007669"/>
    <property type="project" value="UniProtKB-ARBA"/>
</dbReference>
<protein>
    <submittedName>
        <fullName evidence="4">CRISPR-associated protein Csx3</fullName>
    </submittedName>
</protein>
<feature type="domain" description="SOGP N-terminal" evidence="3">
    <location>
        <begin position="6"/>
        <end position="232"/>
    </location>
</feature>
<comment type="caution">
    <text evidence="4">The sequence shown here is derived from an EMBL/GenBank/DDBJ whole genome shotgun (WGS) entry which is preliminary data.</text>
</comment>
<dbReference type="InterPro" id="IPR037018">
    <property type="entry name" value="GH65_N"/>
</dbReference>
<dbReference type="PANTHER" id="PTHR37469:SF2">
    <property type="entry name" value="CELLOBIONIC ACID PHOSPHORYLASE"/>
    <property type="match status" value="1"/>
</dbReference>
<dbReference type="Gene3D" id="2.60.420.10">
    <property type="entry name" value="Maltose phosphorylase, domain 3"/>
    <property type="match status" value="1"/>
</dbReference>
<name>A0A542ZFJ2_9MICO</name>